<accession>A0A382X390</accession>
<protein>
    <submittedName>
        <fullName evidence="1">Uncharacterized protein</fullName>
    </submittedName>
</protein>
<sequence length="90" mass="10549">MTRKTVKFEDKLAVIRVKKTYAAPFLKYKYVYVKRNDIKDKNKFKSKIDKIAASWPPSIYLLKHPSGKIFARFRVSEGKMTLLYKTSPST</sequence>
<evidence type="ECO:0000313" key="1">
    <source>
        <dbReference type="EMBL" id="SVD65676.1"/>
    </source>
</evidence>
<proteinExistence type="predicted"/>
<dbReference type="EMBL" id="UINC01164693">
    <property type="protein sequence ID" value="SVD65676.1"/>
    <property type="molecule type" value="Genomic_DNA"/>
</dbReference>
<reference evidence="1" key="1">
    <citation type="submission" date="2018-05" db="EMBL/GenBank/DDBJ databases">
        <authorList>
            <person name="Lanie J.A."/>
            <person name="Ng W.-L."/>
            <person name="Kazmierczak K.M."/>
            <person name="Andrzejewski T.M."/>
            <person name="Davidsen T.M."/>
            <person name="Wayne K.J."/>
            <person name="Tettelin H."/>
            <person name="Glass J.I."/>
            <person name="Rusch D."/>
            <person name="Podicherti R."/>
            <person name="Tsui H.-C.T."/>
            <person name="Winkler M.E."/>
        </authorList>
    </citation>
    <scope>NUCLEOTIDE SEQUENCE</scope>
</reference>
<dbReference type="AlphaFoldDB" id="A0A382X390"/>
<organism evidence="1">
    <name type="scientific">marine metagenome</name>
    <dbReference type="NCBI Taxonomy" id="408172"/>
    <lineage>
        <taxon>unclassified sequences</taxon>
        <taxon>metagenomes</taxon>
        <taxon>ecological metagenomes</taxon>
    </lineage>
</organism>
<feature type="non-terminal residue" evidence="1">
    <location>
        <position position="90"/>
    </location>
</feature>
<gene>
    <name evidence="1" type="ORF">METZ01_LOCUS418530</name>
</gene>
<name>A0A382X390_9ZZZZ</name>